<dbReference type="InterPro" id="IPR056990">
    <property type="entry name" value="VIN3-like_C"/>
</dbReference>
<dbReference type="GO" id="GO:0010048">
    <property type="term" value="P:vernalization response"/>
    <property type="evidence" value="ECO:0007669"/>
    <property type="project" value="InterPro"/>
</dbReference>
<feature type="region of interest" description="Disordered" evidence="6">
    <location>
        <begin position="443"/>
        <end position="479"/>
    </location>
</feature>
<dbReference type="Pfam" id="PF23380">
    <property type="entry name" value="VIN3_C"/>
    <property type="match status" value="1"/>
</dbReference>
<evidence type="ECO:0000256" key="3">
    <source>
        <dbReference type="ARBA" id="ARBA00022771"/>
    </source>
</evidence>
<evidence type="ECO:0000256" key="1">
    <source>
        <dbReference type="ARBA" id="ARBA00004123"/>
    </source>
</evidence>
<evidence type="ECO:0000256" key="5">
    <source>
        <dbReference type="ARBA" id="ARBA00023242"/>
    </source>
</evidence>
<keyword evidence="3" id="KW-0863">Zinc-finger</keyword>
<dbReference type="InterPro" id="IPR036116">
    <property type="entry name" value="FN3_sf"/>
</dbReference>
<organism evidence="8 9">
    <name type="scientific">Dioscorea zingiberensis</name>
    <dbReference type="NCBI Taxonomy" id="325984"/>
    <lineage>
        <taxon>Eukaryota</taxon>
        <taxon>Viridiplantae</taxon>
        <taxon>Streptophyta</taxon>
        <taxon>Embryophyta</taxon>
        <taxon>Tracheophyta</taxon>
        <taxon>Spermatophyta</taxon>
        <taxon>Magnoliopsida</taxon>
        <taxon>Liliopsida</taxon>
        <taxon>Dioscoreales</taxon>
        <taxon>Dioscoreaceae</taxon>
        <taxon>Dioscorea</taxon>
    </lineage>
</organism>
<dbReference type="Gene3D" id="2.60.40.10">
    <property type="entry name" value="Immunoglobulins"/>
    <property type="match status" value="1"/>
</dbReference>
<evidence type="ECO:0000256" key="6">
    <source>
        <dbReference type="SAM" id="MobiDB-lite"/>
    </source>
</evidence>
<reference evidence="8" key="1">
    <citation type="submission" date="2021-03" db="EMBL/GenBank/DDBJ databases">
        <authorList>
            <person name="Li Z."/>
            <person name="Yang C."/>
        </authorList>
    </citation>
    <scope>NUCLEOTIDE SEQUENCE</scope>
    <source>
        <strain evidence="8">Dzin_1.0</strain>
        <tissue evidence="8">Leaf</tissue>
    </source>
</reference>
<dbReference type="PANTHER" id="PTHR46286">
    <property type="entry name" value="VIN3-LIKE PROTEIN 2-RELATED"/>
    <property type="match status" value="1"/>
</dbReference>
<comment type="caution">
    <text evidence="8">The sequence shown here is derived from an EMBL/GenBank/DDBJ whole genome shotgun (WGS) entry which is preliminary data.</text>
</comment>
<dbReference type="CDD" id="cd00063">
    <property type="entry name" value="FN3"/>
    <property type="match status" value="1"/>
</dbReference>
<proteinExistence type="predicted"/>
<keyword evidence="9" id="KW-1185">Reference proteome</keyword>
<evidence type="ECO:0000259" key="7">
    <source>
        <dbReference type="PROSITE" id="PS50853"/>
    </source>
</evidence>
<dbReference type="InterPro" id="IPR058585">
    <property type="entry name" value="Fn3_VIN3"/>
</dbReference>
<sequence>MDPPFSGFVLDPSKCRSLSIEERRDLIHELAKWPESAPEKLQKWSRRDLLEILCAEMGKERKYTGLTKQKLIEFIFRIVAEKKPGEPVDVVESAPHPPPSNQQTQSKRQRKSDHPSRLPVGTNNLAVSNESEAFNVVRYCTNLACRATISLKDSFCKRCSCCLCHKYDDNKDPSLWLVCSPETPSQGDSCGMSCHLECALKHEKAGILQSEQCMKLDGSYYCTYCGKVNDLLGCWRKQLMIAKDARRVDVLCYRVYLSHKLINLTEKFKSLHEIVEEALKKLEAEVGTLDGLPNMARGIVNRLPVGAEVQKLCARAIVALDSMQSANLPADIQIQKSGLMLPGFIKLEEVSSTSVTVVLGPEDSLPSSQELISYMLWHRKVDAEDYPMEPDCTIYEPQKRFLITGLTPANEYVFKVVAFSNTRELEKWEIRVKTEGILRDVEMNSVDEGTSPRPDGIPKENSSSGLSNSNPSSEGDESNNAIAYTDLNKSPDSCFGYSEKPEVLDLEKPADDVGKDVGHSKNSGGLDTVEPEEPRRFSVAALNEEPNSAILTESQRDSDQTSDVPKSDNESNAPVQNEIVVAPYRKTESSLPVTPCRMDTFKEGLGRSGRTKPGINGLEDVLTKPEKEPLAGSSSKKRAGAKCEEVCPKGGLLEGEYEYCVKVIRWLECEGHIETNFRVKFLTWFSLRATSQERKIVSVYIDTLIDDAGSLAGQLVDTFSEAVCSKRSPLVPTGFCMQLWH</sequence>
<feature type="compositionally biased region" description="Low complexity" evidence="6">
    <location>
        <begin position="461"/>
        <end position="473"/>
    </location>
</feature>
<feature type="region of interest" description="Disordered" evidence="6">
    <location>
        <begin position="510"/>
        <end position="575"/>
    </location>
</feature>
<accession>A0A9D5C2U7</accession>
<dbReference type="CDD" id="cd15521">
    <property type="entry name" value="PHD_VIN3_plant"/>
    <property type="match status" value="1"/>
</dbReference>
<dbReference type="InterPro" id="IPR032881">
    <property type="entry name" value="Oberon-like_PHD"/>
</dbReference>
<feature type="domain" description="Fibronectin type-III" evidence="7">
    <location>
        <begin position="341"/>
        <end position="440"/>
    </location>
</feature>
<dbReference type="Pfam" id="PF07227">
    <property type="entry name" value="PHD_Oberon"/>
    <property type="match status" value="1"/>
</dbReference>
<evidence type="ECO:0000313" key="8">
    <source>
        <dbReference type="EMBL" id="KAJ0965647.1"/>
    </source>
</evidence>
<dbReference type="PANTHER" id="PTHR46286:SF2">
    <property type="entry name" value="VIN3-LIKE PROTEIN 2"/>
    <property type="match status" value="1"/>
</dbReference>
<dbReference type="SUPFAM" id="SSF49265">
    <property type="entry name" value="Fibronectin type III"/>
    <property type="match status" value="1"/>
</dbReference>
<dbReference type="Proteomes" id="UP001085076">
    <property type="component" value="Miscellaneous, Linkage group lg08"/>
</dbReference>
<keyword evidence="4" id="KW-0862">Zinc</keyword>
<protein>
    <recommendedName>
        <fullName evidence="7">Fibronectin type-III domain-containing protein</fullName>
    </recommendedName>
</protein>
<evidence type="ECO:0000256" key="2">
    <source>
        <dbReference type="ARBA" id="ARBA00022723"/>
    </source>
</evidence>
<dbReference type="InterPro" id="IPR044514">
    <property type="entry name" value="VIN3-like"/>
</dbReference>
<dbReference type="OrthoDB" id="600557at2759"/>
<dbReference type="EMBL" id="JAGGNH010000008">
    <property type="protein sequence ID" value="KAJ0965647.1"/>
    <property type="molecule type" value="Genomic_DNA"/>
</dbReference>
<feature type="region of interest" description="Disordered" evidence="6">
    <location>
        <begin position="87"/>
        <end position="123"/>
    </location>
</feature>
<dbReference type="Pfam" id="PF23376">
    <property type="entry name" value="Fn3_VIN3"/>
    <property type="match status" value="1"/>
</dbReference>
<dbReference type="AlphaFoldDB" id="A0A9D5C2U7"/>
<dbReference type="InterPro" id="IPR013783">
    <property type="entry name" value="Ig-like_fold"/>
</dbReference>
<dbReference type="SMART" id="SM00060">
    <property type="entry name" value="FN3"/>
    <property type="match status" value="1"/>
</dbReference>
<comment type="subcellular location">
    <subcellularLocation>
        <location evidence="1">Nucleus</location>
    </subcellularLocation>
</comment>
<evidence type="ECO:0000313" key="9">
    <source>
        <dbReference type="Proteomes" id="UP001085076"/>
    </source>
</evidence>
<keyword evidence="5" id="KW-0539">Nucleus</keyword>
<feature type="compositionally biased region" description="Basic and acidic residues" evidence="6">
    <location>
        <begin position="510"/>
        <end position="519"/>
    </location>
</feature>
<keyword evidence="2" id="KW-0479">Metal-binding</keyword>
<evidence type="ECO:0000256" key="4">
    <source>
        <dbReference type="ARBA" id="ARBA00022833"/>
    </source>
</evidence>
<reference evidence="8" key="2">
    <citation type="journal article" date="2022" name="Hortic Res">
        <title>The genome of Dioscorea zingiberensis sheds light on the biosynthesis, origin and evolution of the medicinally important diosgenin saponins.</title>
        <authorList>
            <person name="Li Y."/>
            <person name="Tan C."/>
            <person name="Li Z."/>
            <person name="Guo J."/>
            <person name="Li S."/>
            <person name="Chen X."/>
            <person name="Wang C."/>
            <person name="Dai X."/>
            <person name="Yang H."/>
            <person name="Song W."/>
            <person name="Hou L."/>
            <person name="Xu J."/>
            <person name="Tong Z."/>
            <person name="Xu A."/>
            <person name="Yuan X."/>
            <person name="Wang W."/>
            <person name="Yang Q."/>
            <person name="Chen L."/>
            <person name="Sun Z."/>
            <person name="Wang K."/>
            <person name="Pan B."/>
            <person name="Chen J."/>
            <person name="Bao Y."/>
            <person name="Liu F."/>
            <person name="Qi X."/>
            <person name="Gang D.R."/>
            <person name="Wen J."/>
            <person name="Li J."/>
        </authorList>
    </citation>
    <scope>NUCLEOTIDE SEQUENCE</scope>
    <source>
        <strain evidence="8">Dzin_1.0</strain>
    </source>
</reference>
<dbReference type="PROSITE" id="PS50853">
    <property type="entry name" value="FN3"/>
    <property type="match status" value="1"/>
</dbReference>
<dbReference type="GO" id="GO:0008270">
    <property type="term" value="F:zinc ion binding"/>
    <property type="evidence" value="ECO:0007669"/>
    <property type="project" value="UniProtKB-KW"/>
</dbReference>
<gene>
    <name evidence="8" type="ORF">J5N97_026785</name>
</gene>
<name>A0A9D5C2U7_9LILI</name>
<dbReference type="InterPro" id="IPR003961">
    <property type="entry name" value="FN3_dom"/>
</dbReference>
<dbReference type="GO" id="GO:0040029">
    <property type="term" value="P:epigenetic regulation of gene expression"/>
    <property type="evidence" value="ECO:0007669"/>
    <property type="project" value="InterPro"/>
</dbReference>
<dbReference type="GO" id="GO:0005634">
    <property type="term" value="C:nucleus"/>
    <property type="evidence" value="ECO:0007669"/>
    <property type="project" value="UniProtKB-SubCell"/>
</dbReference>
<feature type="compositionally biased region" description="Basic and acidic residues" evidence="6">
    <location>
        <begin position="554"/>
        <end position="569"/>
    </location>
</feature>